<keyword evidence="3" id="KW-1185">Reference proteome</keyword>
<keyword evidence="1" id="KW-0812">Transmembrane</keyword>
<dbReference type="AlphaFoldDB" id="A0A2N0ZF13"/>
<keyword evidence="1" id="KW-0472">Membrane</keyword>
<name>A0A2N0ZF13_9BACI</name>
<keyword evidence="1" id="KW-1133">Transmembrane helix</keyword>
<reference evidence="2 3" key="1">
    <citation type="journal article" date="2010" name="Int. J. Syst. Evol. Microbiol.">
        <title>Bacillus horneckiae sp. nov., isolated from a spacecraft-assembly clean room.</title>
        <authorList>
            <person name="Vaishampayan P."/>
            <person name="Probst A."/>
            <person name="Krishnamurthi S."/>
            <person name="Ghosh S."/>
            <person name="Osman S."/>
            <person name="McDowall A."/>
            <person name="Ruckmani A."/>
            <person name="Mayilraj S."/>
            <person name="Venkateswaran K."/>
        </authorList>
    </citation>
    <scope>NUCLEOTIDE SEQUENCE [LARGE SCALE GENOMIC DNA]</scope>
    <source>
        <strain evidence="3">1PO1SC</strain>
    </source>
</reference>
<evidence type="ECO:0000313" key="2">
    <source>
        <dbReference type="EMBL" id="PKG28087.1"/>
    </source>
</evidence>
<dbReference type="RefSeq" id="WP_066194785.1">
    <property type="nucleotide sequence ID" value="NZ_JAFDQP010000015.1"/>
</dbReference>
<organism evidence="2 3">
    <name type="scientific">Cytobacillus horneckiae</name>
    <dbReference type="NCBI Taxonomy" id="549687"/>
    <lineage>
        <taxon>Bacteria</taxon>
        <taxon>Bacillati</taxon>
        <taxon>Bacillota</taxon>
        <taxon>Bacilli</taxon>
        <taxon>Bacillales</taxon>
        <taxon>Bacillaceae</taxon>
        <taxon>Cytobacillus</taxon>
    </lineage>
</organism>
<feature type="transmembrane region" description="Helical" evidence="1">
    <location>
        <begin position="6"/>
        <end position="27"/>
    </location>
</feature>
<sequence>MNKSVKILFTILGIIIFGSILLVFLFVQSMKPDKEKEQEVRSQAEAYLNENFSNDFEVYDTLYDNMGNFDFDYAAKAKDNKNGIQFLVHYDEEADEMVDTYVANKWAVELKNIIQPQLKERFTDSTDIVVYIDEYIGRDLNIDPMQSGSYKDANIEPTIRMNLPRHKKDGDEQAFADFISILQNEDIVKQGTFIVSYIGENGAWLEDEEWSKKF</sequence>
<dbReference type="Proteomes" id="UP000233343">
    <property type="component" value="Unassembled WGS sequence"/>
</dbReference>
<evidence type="ECO:0000256" key="1">
    <source>
        <dbReference type="SAM" id="Phobius"/>
    </source>
</evidence>
<gene>
    <name evidence="2" type="ORF">CWS20_15935</name>
</gene>
<evidence type="ECO:0000313" key="3">
    <source>
        <dbReference type="Proteomes" id="UP000233343"/>
    </source>
</evidence>
<proteinExistence type="predicted"/>
<dbReference type="EMBL" id="PISD01000033">
    <property type="protein sequence ID" value="PKG28087.1"/>
    <property type="molecule type" value="Genomic_DNA"/>
</dbReference>
<comment type="caution">
    <text evidence="2">The sequence shown here is derived from an EMBL/GenBank/DDBJ whole genome shotgun (WGS) entry which is preliminary data.</text>
</comment>
<accession>A0A2N0ZF13</accession>
<protein>
    <submittedName>
        <fullName evidence="2">Uncharacterized protein</fullName>
    </submittedName>
</protein>